<keyword evidence="5" id="KW-0539">Nucleus</keyword>
<reference evidence="6 7" key="1">
    <citation type="submission" date="2023-08" db="EMBL/GenBank/DDBJ databases">
        <title>Black Yeasts Isolated from many extreme environments.</title>
        <authorList>
            <person name="Coleine C."/>
            <person name="Stajich J.E."/>
            <person name="Selbmann L."/>
        </authorList>
    </citation>
    <scope>NUCLEOTIDE SEQUENCE [LARGE SCALE GENOMIC DNA]</scope>
    <source>
        <strain evidence="6 7">CCFEE 536</strain>
    </source>
</reference>
<sequence>LVYSWVTVDQELSLFHDCPPKLAIGDLDTAMPDLDILWHATTAEEWSRGFEEIYGSTQPIIQNPPSLSDLFRRFMNGQSCEPRLGLSPTQLRLLLHPLQALVCHLHQCVSCFFDGGNHRQAQRLISQLEEAQNLLQQWYALSSRSEQKHNTFSPVTCANLVIYHLISLNTVTCFSELERLARGEVTHETFRQSFWARARCVEEAAQIWFHCGQVIRLVRLMPEQNKPPWWAAAIYRVALIMWATSIANNKTQTPSSHKSIPPLDENNFAIDGLVPEHTSIVRYLRYREGVPMLSKRDGTVVSLTASQDVLGHCLDVLNEEESTMRMTEGIKARLARMFERWRT</sequence>
<evidence type="ECO:0000313" key="7">
    <source>
        <dbReference type="Proteomes" id="UP001357485"/>
    </source>
</evidence>
<evidence type="ECO:0000256" key="3">
    <source>
        <dbReference type="ARBA" id="ARBA00023015"/>
    </source>
</evidence>
<evidence type="ECO:0000256" key="5">
    <source>
        <dbReference type="ARBA" id="ARBA00023242"/>
    </source>
</evidence>
<evidence type="ECO:0000256" key="2">
    <source>
        <dbReference type="ARBA" id="ARBA00022833"/>
    </source>
</evidence>
<dbReference type="Proteomes" id="UP001357485">
    <property type="component" value="Unassembled WGS sequence"/>
</dbReference>
<feature type="non-terminal residue" evidence="6">
    <location>
        <position position="1"/>
    </location>
</feature>
<proteinExistence type="predicted"/>
<keyword evidence="4" id="KW-0804">Transcription</keyword>
<evidence type="ECO:0000256" key="4">
    <source>
        <dbReference type="ARBA" id="ARBA00023163"/>
    </source>
</evidence>
<evidence type="ECO:0000313" key="6">
    <source>
        <dbReference type="EMBL" id="KAK5249556.1"/>
    </source>
</evidence>
<gene>
    <name evidence="6" type="ORF">LTR16_006184</name>
</gene>
<dbReference type="PANTHER" id="PTHR47660:SF2">
    <property type="entry name" value="TRANSCRIPTION FACTOR WITH C2H2 AND ZN(2)-CYS(6) DNA BINDING DOMAIN (EUROFUNG)"/>
    <property type="match status" value="1"/>
</dbReference>
<dbReference type="PANTHER" id="PTHR47660">
    <property type="entry name" value="TRANSCRIPTION FACTOR WITH C2H2 AND ZN(2)-CYS(6) DNA BINDING DOMAIN (EUROFUNG)-RELATED-RELATED"/>
    <property type="match status" value="1"/>
</dbReference>
<keyword evidence="1" id="KW-0479">Metal-binding</keyword>
<dbReference type="EMBL" id="JAVRRA010009325">
    <property type="protein sequence ID" value="KAK5249556.1"/>
    <property type="molecule type" value="Genomic_DNA"/>
</dbReference>
<accession>A0ABR0LW11</accession>
<comment type="caution">
    <text evidence="6">The sequence shown here is derived from an EMBL/GenBank/DDBJ whole genome shotgun (WGS) entry which is preliminary data.</text>
</comment>
<protein>
    <recommendedName>
        <fullName evidence="8">Transcription factor domain-containing protein</fullName>
    </recommendedName>
</protein>
<keyword evidence="2" id="KW-0862">Zinc</keyword>
<name>A0ABR0LW11_9PEZI</name>
<organism evidence="6 7">
    <name type="scientific">Cryomyces antarcticus</name>
    <dbReference type="NCBI Taxonomy" id="329879"/>
    <lineage>
        <taxon>Eukaryota</taxon>
        <taxon>Fungi</taxon>
        <taxon>Dikarya</taxon>
        <taxon>Ascomycota</taxon>
        <taxon>Pezizomycotina</taxon>
        <taxon>Dothideomycetes</taxon>
        <taxon>Dothideomycetes incertae sedis</taxon>
        <taxon>Cryomyces</taxon>
    </lineage>
</organism>
<keyword evidence="3" id="KW-0805">Transcription regulation</keyword>
<evidence type="ECO:0008006" key="8">
    <source>
        <dbReference type="Google" id="ProtNLM"/>
    </source>
</evidence>
<evidence type="ECO:0000256" key="1">
    <source>
        <dbReference type="ARBA" id="ARBA00022723"/>
    </source>
</evidence>
<keyword evidence="7" id="KW-1185">Reference proteome</keyword>